<keyword evidence="4" id="KW-1185">Reference proteome</keyword>
<dbReference type="SUPFAM" id="SSF48452">
    <property type="entry name" value="TPR-like"/>
    <property type="match status" value="1"/>
</dbReference>
<reference evidence="3 4" key="1">
    <citation type="submission" date="2024-03" db="EMBL/GenBank/DDBJ databases">
        <title>Novel species of the genus Variovorax.</title>
        <authorList>
            <person name="Liu Q."/>
            <person name="Xin Y.-H."/>
        </authorList>
    </citation>
    <scope>NUCLEOTIDE SEQUENCE [LARGE SCALE GENOMIC DNA]</scope>
    <source>
        <strain evidence="3 4">KACC 18899</strain>
    </source>
</reference>
<dbReference type="InterPro" id="IPR011990">
    <property type="entry name" value="TPR-like_helical_dom_sf"/>
</dbReference>
<dbReference type="SMART" id="SM00028">
    <property type="entry name" value="TPR"/>
    <property type="match status" value="4"/>
</dbReference>
<organism evidence="3 4">
    <name type="scientific">Variovorax ureilyticus</name>
    <dbReference type="NCBI Taxonomy" id="1836198"/>
    <lineage>
        <taxon>Bacteria</taxon>
        <taxon>Pseudomonadati</taxon>
        <taxon>Pseudomonadota</taxon>
        <taxon>Betaproteobacteria</taxon>
        <taxon>Burkholderiales</taxon>
        <taxon>Comamonadaceae</taxon>
        <taxon>Variovorax</taxon>
    </lineage>
</organism>
<gene>
    <name evidence="3" type="ORF">WKW77_24285</name>
</gene>
<dbReference type="EMBL" id="JBBKZU010000012">
    <property type="protein sequence ID" value="MEJ8814226.1"/>
    <property type="molecule type" value="Genomic_DNA"/>
</dbReference>
<dbReference type="InterPro" id="IPR050697">
    <property type="entry name" value="Adenylyl/Guanylyl_Cyclase_3/4"/>
</dbReference>
<sequence length="592" mass="64689">MNGSGLRQRLAAILAADAAGYSRLMAIDDRATVAALDAARAVFRSQIESNHGRVIDMAGDSVLAVFETAAGAVTAAVAVQHELGMSCDAEPQDRQMRFRIGVHMGDVIEKADGTVYGDGVNIAARLQALAEPGGISVSDAVHGAVRSKVSAEFVDQGEQQVKNIAHPVRAFKVTPAKPPVKVASAASPSPSSAPVLRLPDKPSLAVLPFTNMSGDPEQEYFADGITEDIITDVSKISGLFVIARNSSFTFKKQDVDIKEVGRKLGVRHVLEGSVRKAGMKVRINVQLIDAESGGHVWAERYDRDLEDIFSVQDEVTRKIVHTLEVTLTGSEKARRQDRGKVNVEAYDCLIRAKNCIREFNAAALVEARAMLERALAIDPGLAQAYAGLALCCGVEYVNAWNGRTASDLEQALALARKACEVDAFEAVSHHALAVTLMWLRRLDEAESAARRAIELDPNSSQSHGALGNVLHFIGRHEQALESLERALRLDPEFNLWMHALGRALFALGRYNEAEMAFKRRLIHMPASDVTRAYLASLYGHTDRQDEARRVWRELMAINPQYTIEQTMRVLPYRNAAPLEQFVEGLRKAGLAQ</sequence>
<dbReference type="Proteomes" id="UP001365846">
    <property type="component" value="Unassembled WGS sequence"/>
</dbReference>
<dbReference type="Pfam" id="PF00211">
    <property type="entry name" value="Guanylate_cyc"/>
    <property type="match status" value="1"/>
</dbReference>
<feature type="domain" description="Guanylate cyclase" evidence="2">
    <location>
        <begin position="12"/>
        <end position="127"/>
    </location>
</feature>
<dbReference type="Gene3D" id="3.30.70.1230">
    <property type="entry name" value="Nucleotide cyclase"/>
    <property type="match status" value="1"/>
</dbReference>
<comment type="caution">
    <text evidence="3">The sequence shown here is derived from an EMBL/GenBank/DDBJ whole genome shotgun (WGS) entry which is preliminary data.</text>
</comment>
<evidence type="ECO:0000313" key="4">
    <source>
        <dbReference type="Proteomes" id="UP001365846"/>
    </source>
</evidence>
<dbReference type="SUPFAM" id="SSF55073">
    <property type="entry name" value="Nucleotide cyclase"/>
    <property type="match status" value="1"/>
</dbReference>
<protein>
    <submittedName>
        <fullName evidence="3">Tetratricopeptide repeat protein</fullName>
    </submittedName>
</protein>
<dbReference type="InterPro" id="IPR019734">
    <property type="entry name" value="TPR_rpt"/>
</dbReference>
<feature type="repeat" description="TPR" evidence="1">
    <location>
        <begin position="426"/>
        <end position="459"/>
    </location>
</feature>
<dbReference type="PANTHER" id="PTHR43081:SF19">
    <property type="entry name" value="PH-SENSITIVE ADENYLATE CYCLASE RV1264"/>
    <property type="match status" value="1"/>
</dbReference>
<evidence type="ECO:0000259" key="2">
    <source>
        <dbReference type="PROSITE" id="PS50125"/>
    </source>
</evidence>
<dbReference type="PANTHER" id="PTHR43081">
    <property type="entry name" value="ADENYLATE CYCLASE, TERMINAL-DIFFERENTIATION SPECIFIC-RELATED"/>
    <property type="match status" value="1"/>
</dbReference>
<dbReference type="Gene3D" id="3.40.50.10610">
    <property type="entry name" value="ABC-type transport auxiliary lipoprotein component"/>
    <property type="match status" value="1"/>
</dbReference>
<keyword evidence="1" id="KW-0802">TPR repeat</keyword>
<dbReference type="PROSITE" id="PS50005">
    <property type="entry name" value="TPR"/>
    <property type="match status" value="2"/>
</dbReference>
<dbReference type="Pfam" id="PF13374">
    <property type="entry name" value="TPR_10"/>
    <property type="match status" value="1"/>
</dbReference>
<dbReference type="PROSITE" id="PS50293">
    <property type="entry name" value="TPR_REGION"/>
    <property type="match status" value="1"/>
</dbReference>
<accession>A0ABU8VL73</accession>
<dbReference type="CDD" id="cd07302">
    <property type="entry name" value="CHD"/>
    <property type="match status" value="1"/>
</dbReference>
<dbReference type="InterPro" id="IPR001054">
    <property type="entry name" value="A/G_cyclase"/>
</dbReference>
<dbReference type="Pfam" id="PF13424">
    <property type="entry name" value="TPR_12"/>
    <property type="match status" value="1"/>
</dbReference>
<feature type="repeat" description="TPR" evidence="1">
    <location>
        <begin position="460"/>
        <end position="493"/>
    </location>
</feature>
<proteinExistence type="predicted"/>
<dbReference type="InterPro" id="IPR029787">
    <property type="entry name" value="Nucleotide_cyclase"/>
</dbReference>
<evidence type="ECO:0000313" key="3">
    <source>
        <dbReference type="EMBL" id="MEJ8814226.1"/>
    </source>
</evidence>
<evidence type="ECO:0000256" key="1">
    <source>
        <dbReference type="PROSITE-ProRule" id="PRU00339"/>
    </source>
</evidence>
<dbReference type="PROSITE" id="PS50125">
    <property type="entry name" value="GUANYLATE_CYCLASE_2"/>
    <property type="match status" value="1"/>
</dbReference>
<dbReference type="Gene3D" id="1.25.40.10">
    <property type="entry name" value="Tetratricopeptide repeat domain"/>
    <property type="match status" value="1"/>
</dbReference>
<name>A0ABU8VL73_9BURK</name>
<dbReference type="RefSeq" id="WP_340359459.1">
    <property type="nucleotide sequence ID" value="NZ_JBBKZU010000012.1"/>
</dbReference>